<sequence>MAAKFLKFFFSNFPAIDDDDDSIDCCCCGSPTLCIDGDLEHGCDEFPVTIDDATAAERKTCSNICHFES</sequence>
<gene>
    <name evidence="1" type="ORF">DERP_004183</name>
</gene>
<reference evidence="1 2" key="1">
    <citation type="journal article" date="2018" name="J. Allergy Clin. Immunol.">
        <title>High-quality assembly of Dermatophagoides pteronyssinus genome and transcriptome reveals a wide range of novel allergens.</title>
        <authorList>
            <person name="Liu X.Y."/>
            <person name="Yang K.Y."/>
            <person name="Wang M.Q."/>
            <person name="Kwok J.S."/>
            <person name="Zeng X."/>
            <person name="Yang Z."/>
            <person name="Xiao X.J."/>
            <person name="Lau C.P."/>
            <person name="Li Y."/>
            <person name="Huang Z.M."/>
            <person name="Ba J.G."/>
            <person name="Yim A.K."/>
            <person name="Ouyang C.Y."/>
            <person name="Ngai S.M."/>
            <person name="Chan T.F."/>
            <person name="Leung E.L."/>
            <person name="Liu L."/>
            <person name="Liu Z.G."/>
            <person name="Tsui S.K."/>
        </authorList>
    </citation>
    <scope>NUCLEOTIDE SEQUENCE [LARGE SCALE GENOMIC DNA]</scope>
    <source>
        <strain evidence="1">Derp</strain>
    </source>
</reference>
<dbReference type="Proteomes" id="UP000887458">
    <property type="component" value="Unassembled WGS sequence"/>
</dbReference>
<reference evidence="1 2" key="2">
    <citation type="journal article" date="2022" name="Mol. Biol. Evol.">
        <title>Comparative Genomics Reveals Insights into the Divergent Evolution of Astigmatic Mites and Household Pest Adaptations.</title>
        <authorList>
            <person name="Xiong Q."/>
            <person name="Wan A.T."/>
            <person name="Liu X."/>
            <person name="Fung C.S."/>
            <person name="Xiao X."/>
            <person name="Malainual N."/>
            <person name="Hou J."/>
            <person name="Wang L."/>
            <person name="Wang M."/>
            <person name="Yang K.Y."/>
            <person name="Cui Y."/>
            <person name="Leung E.L."/>
            <person name="Nong W."/>
            <person name="Shin S.K."/>
            <person name="Au S.W."/>
            <person name="Jeong K.Y."/>
            <person name="Chew F.T."/>
            <person name="Hui J.H."/>
            <person name="Leung T.F."/>
            <person name="Tungtrongchitr A."/>
            <person name="Zhong N."/>
            <person name="Liu Z."/>
            <person name="Tsui S.K."/>
        </authorList>
    </citation>
    <scope>NUCLEOTIDE SEQUENCE [LARGE SCALE GENOMIC DNA]</scope>
    <source>
        <strain evidence="1">Derp</strain>
    </source>
</reference>
<dbReference type="EMBL" id="NJHN03000062">
    <property type="protein sequence ID" value="KAH9418857.1"/>
    <property type="molecule type" value="Genomic_DNA"/>
</dbReference>
<keyword evidence="2" id="KW-1185">Reference proteome</keyword>
<accession>A0ABQ8J901</accession>
<organism evidence="1 2">
    <name type="scientific">Dermatophagoides pteronyssinus</name>
    <name type="common">European house dust mite</name>
    <dbReference type="NCBI Taxonomy" id="6956"/>
    <lineage>
        <taxon>Eukaryota</taxon>
        <taxon>Metazoa</taxon>
        <taxon>Ecdysozoa</taxon>
        <taxon>Arthropoda</taxon>
        <taxon>Chelicerata</taxon>
        <taxon>Arachnida</taxon>
        <taxon>Acari</taxon>
        <taxon>Acariformes</taxon>
        <taxon>Sarcoptiformes</taxon>
        <taxon>Astigmata</taxon>
        <taxon>Psoroptidia</taxon>
        <taxon>Analgoidea</taxon>
        <taxon>Pyroglyphidae</taxon>
        <taxon>Dermatophagoidinae</taxon>
        <taxon>Dermatophagoides</taxon>
    </lineage>
</organism>
<evidence type="ECO:0000313" key="1">
    <source>
        <dbReference type="EMBL" id="KAH9418857.1"/>
    </source>
</evidence>
<proteinExistence type="predicted"/>
<protein>
    <submittedName>
        <fullName evidence="1">Uncharacterized protein</fullName>
    </submittedName>
</protein>
<comment type="caution">
    <text evidence="1">The sequence shown here is derived from an EMBL/GenBank/DDBJ whole genome shotgun (WGS) entry which is preliminary data.</text>
</comment>
<evidence type="ECO:0000313" key="2">
    <source>
        <dbReference type="Proteomes" id="UP000887458"/>
    </source>
</evidence>
<name>A0ABQ8J901_DERPT</name>